<reference evidence="4 5" key="1">
    <citation type="submission" date="2016-01" db="EMBL/GenBank/DDBJ databases">
        <title>Complete genome and mega plasmid sequence of Sphingomonas panacis DCY99 elicits systemic resistance in rice to Xanthomonas oryzae.</title>
        <authorList>
            <person name="Kim Y.J."/>
            <person name="Yang D.C."/>
            <person name="Sing P."/>
        </authorList>
    </citation>
    <scope>NUCLEOTIDE SEQUENCE [LARGE SCALE GENOMIC DNA]</scope>
    <source>
        <strain evidence="4 5">DCY99</strain>
    </source>
</reference>
<sequence length="165" mass="17700">MNLLTPIDGETDLRRVFSRFPTGVTALCAMDQDAPVGMTASAFVAISITPPLVSVCIKHGSATWRQLRSFGRIGISFLGASHAATARQLAQKGGDRFQGLGYETTPDGAVFLTDAGAWLDCSVEQEIAAGDHDIILFRLHRATTAEEIMPLVFHSSVFHTLTPIG</sequence>
<dbReference type="InterPro" id="IPR012349">
    <property type="entry name" value="Split_barrel_FMN-bd"/>
</dbReference>
<dbReference type="AlphaFoldDB" id="A0A1B3ZET4"/>
<comment type="similarity">
    <text evidence="1">Belongs to the non-flavoprotein flavin reductase family.</text>
</comment>
<dbReference type="PANTHER" id="PTHR30466:SF11">
    <property type="entry name" value="FLAVIN-DEPENDENT MONOOXYGENASE, REDUCTASE SUBUNIT HSAB"/>
    <property type="match status" value="1"/>
</dbReference>
<dbReference type="RefSeq" id="WP_069206455.1">
    <property type="nucleotide sequence ID" value="NZ_CP014168.1"/>
</dbReference>
<proteinExistence type="inferred from homology"/>
<dbReference type="OrthoDB" id="9792858at2"/>
<feature type="domain" description="Flavin reductase like" evidence="3">
    <location>
        <begin position="17"/>
        <end position="160"/>
    </location>
</feature>
<evidence type="ECO:0000256" key="2">
    <source>
        <dbReference type="ARBA" id="ARBA00023002"/>
    </source>
</evidence>
<dbReference type="GO" id="GO:0042602">
    <property type="term" value="F:riboflavin reductase (NADPH) activity"/>
    <property type="evidence" value="ECO:0007669"/>
    <property type="project" value="TreeGrafter"/>
</dbReference>
<organism evidence="4 5">
    <name type="scientific">Sphingomonas panacis</name>
    <dbReference type="NCBI Taxonomy" id="1560345"/>
    <lineage>
        <taxon>Bacteria</taxon>
        <taxon>Pseudomonadati</taxon>
        <taxon>Pseudomonadota</taxon>
        <taxon>Alphaproteobacteria</taxon>
        <taxon>Sphingomonadales</taxon>
        <taxon>Sphingomonadaceae</taxon>
        <taxon>Sphingomonas</taxon>
    </lineage>
</organism>
<dbReference type="Pfam" id="PF01613">
    <property type="entry name" value="Flavin_Reduct"/>
    <property type="match status" value="1"/>
</dbReference>
<protein>
    <recommendedName>
        <fullName evidence="3">Flavin reductase like domain-containing protein</fullName>
    </recommendedName>
</protein>
<keyword evidence="5" id="KW-1185">Reference proteome</keyword>
<dbReference type="KEGG" id="span:AWL63_20170"/>
<name>A0A1B3ZET4_9SPHN</name>
<dbReference type="Gene3D" id="2.30.110.10">
    <property type="entry name" value="Electron Transport, Fmn-binding Protein, Chain A"/>
    <property type="match status" value="1"/>
</dbReference>
<dbReference type="SMART" id="SM00903">
    <property type="entry name" value="Flavin_Reduct"/>
    <property type="match status" value="1"/>
</dbReference>
<dbReference type="GO" id="GO:0010181">
    <property type="term" value="F:FMN binding"/>
    <property type="evidence" value="ECO:0007669"/>
    <property type="project" value="InterPro"/>
</dbReference>
<dbReference type="InterPro" id="IPR050268">
    <property type="entry name" value="NADH-dep_flavin_reductase"/>
</dbReference>
<keyword evidence="2" id="KW-0560">Oxidoreductase</keyword>
<dbReference type="Proteomes" id="UP000094256">
    <property type="component" value="Chromosome"/>
</dbReference>
<dbReference type="PANTHER" id="PTHR30466">
    <property type="entry name" value="FLAVIN REDUCTASE"/>
    <property type="match status" value="1"/>
</dbReference>
<evidence type="ECO:0000256" key="1">
    <source>
        <dbReference type="ARBA" id="ARBA00008898"/>
    </source>
</evidence>
<accession>A0A1B3ZET4</accession>
<evidence type="ECO:0000313" key="5">
    <source>
        <dbReference type="Proteomes" id="UP000094256"/>
    </source>
</evidence>
<dbReference type="STRING" id="1560345.AWL63_20170"/>
<evidence type="ECO:0000313" key="4">
    <source>
        <dbReference type="EMBL" id="AOH85927.1"/>
    </source>
</evidence>
<gene>
    <name evidence="4" type="ORF">AWL63_20170</name>
</gene>
<dbReference type="EMBL" id="CP014168">
    <property type="protein sequence ID" value="AOH85927.1"/>
    <property type="molecule type" value="Genomic_DNA"/>
</dbReference>
<evidence type="ECO:0000259" key="3">
    <source>
        <dbReference type="SMART" id="SM00903"/>
    </source>
</evidence>
<dbReference type="InterPro" id="IPR002563">
    <property type="entry name" value="Flavin_Rdtase-like_dom"/>
</dbReference>
<dbReference type="SUPFAM" id="SSF50475">
    <property type="entry name" value="FMN-binding split barrel"/>
    <property type="match status" value="1"/>
</dbReference>